<sequence>MGFDLAEHLALGEGLHRQTLQALSFPLRWAPENRACSLSGYTLLHLAELGIDGEVIHSSSELTSSGLLSFAAAIVWLGLVGECGNQRQLLAGPDKCPQPLSRSPELARKDQRCCQRATAEQDEWDRNTCLGSLRSAAELTRESDAGTRRQKHWHVGAAVAQR</sequence>
<feature type="region of interest" description="Disordered" evidence="1">
    <location>
        <begin position="138"/>
        <end position="162"/>
    </location>
</feature>
<evidence type="ECO:0000256" key="1">
    <source>
        <dbReference type="SAM" id="MobiDB-lite"/>
    </source>
</evidence>
<accession>A0A9Q1IKX7</accession>
<gene>
    <name evidence="2" type="ORF">SKAU_G00306290</name>
</gene>
<evidence type="ECO:0000313" key="2">
    <source>
        <dbReference type="EMBL" id="KAJ8343300.1"/>
    </source>
</evidence>
<dbReference type="Proteomes" id="UP001152622">
    <property type="component" value="Chromosome 13"/>
</dbReference>
<evidence type="ECO:0000313" key="3">
    <source>
        <dbReference type="Proteomes" id="UP001152622"/>
    </source>
</evidence>
<protein>
    <submittedName>
        <fullName evidence="2">Uncharacterized protein</fullName>
    </submittedName>
</protein>
<proteinExistence type="predicted"/>
<organism evidence="2 3">
    <name type="scientific">Synaphobranchus kaupii</name>
    <name type="common">Kaup's arrowtooth eel</name>
    <dbReference type="NCBI Taxonomy" id="118154"/>
    <lineage>
        <taxon>Eukaryota</taxon>
        <taxon>Metazoa</taxon>
        <taxon>Chordata</taxon>
        <taxon>Craniata</taxon>
        <taxon>Vertebrata</taxon>
        <taxon>Euteleostomi</taxon>
        <taxon>Actinopterygii</taxon>
        <taxon>Neopterygii</taxon>
        <taxon>Teleostei</taxon>
        <taxon>Anguilliformes</taxon>
        <taxon>Synaphobranchidae</taxon>
        <taxon>Synaphobranchus</taxon>
    </lineage>
</organism>
<dbReference type="EMBL" id="JAINUF010000013">
    <property type="protein sequence ID" value="KAJ8343300.1"/>
    <property type="molecule type" value="Genomic_DNA"/>
</dbReference>
<keyword evidence="3" id="KW-1185">Reference proteome</keyword>
<dbReference type="AlphaFoldDB" id="A0A9Q1IKX7"/>
<reference evidence="2" key="1">
    <citation type="journal article" date="2023" name="Science">
        <title>Genome structures resolve the early diversification of teleost fishes.</title>
        <authorList>
            <person name="Parey E."/>
            <person name="Louis A."/>
            <person name="Montfort J."/>
            <person name="Bouchez O."/>
            <person name="Roques C."/>
            <person name="Iampietro C."/>
            <person name="Lluch J."/>
            <person name="Castinel A."/>
            <person name="Donnadieu C."/>
            <person name="Desvignes T."/>
            <person name="Floi Bucao C."/>
            <person name="Jouanno E."/>
            <person name="Wen M."/>
            <person name="Mejri S."/>
            <person name="Dirks R."/>
            <person name="Jansen H."/>
            <person name="Henkel C."/>
            <person name="Chen W.J."/>
            <person name="Zahm M."/>
            <person name="Cabau C."/>
            <person name="Klopp C."/>
            <person name="Thompson A.W."/>
            <person name="Robinson-Rechavi M."/>
            <person name="Braasch I."/>
            <person name="Lecointre G."/>
            <person name="Bobe J."/>
            <person name="Postlethwait J.H."/>
            <person name="Berthelot C."/>
            <person name="Roest Crollius H."/>
            <person name="Guiguen Y."/>
        </authorList>
    </citation>
    <scope>NUCLEOTIDE SEQUENCE</scope>
    <source>
        <strain evidence="2">WJC10195</strain>
    </source>
</reference>
<name>A0A9Q1IKX7_SYNKA</name>
<comment type="caution">
    <text evidence="2">The sequence shown here is derived from an EMBL/GenBank/DDBJ whole genome shotgun (WGS) entry which is preliminary data.</text>
</comment>